<gene>
    <name evidence="1" type="ORF">E2C01_085042</name>
</gene>
<sequence length="116" mass="13091">MSARVFPILSTFPRTLKQLTAQYPSKESSPLLSFSITDSPDHHVYQAVSTVLSRRFCHALPSLYFTMEALCSCFNLRRDSVILDANSFSCLLLLLSPPPPRAGRQGRARTRPHVWL</sequence>
<organism evidence="1 2">
    <name type="scientific">Portunus trituberculatus</name>
    <name type="common">Swimming crab</name>
    <name type="synonym">Neptunus trituberculatus</name>
    <dbReference type="NCBI Taxonomy" id="210409"/>
    <lineage>
        <taxon>Eukaryota</taxon>
        <taxon>Metazoa</taxon>
        <taxon>Ecdysozoa</taxon>
        <taxon>Arthropoda</taxon>
        <taxon>Crustacea</taxon>
        <taxon>Multicrustacea</taxon>
        <taxon>Malacostraca</taxon>
        <taxon>Eumalacostraca</taxon>
        <taxon>Eucarida</taxon>
        <taxon>Decapoda</taxon>
        <taxon>Pleocyemata</taxon>
        <taxon>Brachyura</taxon>
        <taxon>Eubrachyura</taxon>
        <taxon>Portunoidea</taxon>
        <taxon>Portunidae</taxon>
        <taxon>Portuninae</taxon>
        <taxon>Portunus</taxon>
    </lineage>
</organism>
<evidence type="ECO:0000313" key="2">
    <source>
        <dbReference type="Proteomes" id="UP000324222"/>
    </source>
</evidence>
<dbReference type="EMBL" id="VSRR010083118">
    <property type="protein sequence ID" value="MPC90075.1"/>
    <property type="molecule type" value="Genomic_DNA"/>
</dbReference>
<dbReference type="Proteomes" id="UP000324222">
    <property type="component" value="Unassembled WGS sequence"/>
</dbReference>
<comment type="caution">
    <text evidence="1">The sequence shown here is derived from an EMBL/GenBank/DDBJ whole genome shotgun (WGS) entry which is preliminary data.</text>
</comment>
<name>A0A5B7J5M0_PORTR</name>
<reference evidence="1 2" key="1">
    <citation type="submission" date="2019-05" db="EMBL/GenBank/DDBJ databases">
        <title>Another draft genome of Portunus trituberculatus and its Hox gene families provides insights of decapod evolution.</title>
        <authorList>
            <person name="Jeong J.-H."/>
            <person name="Song I."/>
            <person name="Kim S."/>
            <person name="Choi T."/>
            <person name="Kim D."/>
            <person name="Ryu S."/>
            <person name="Kim W."/>
        </authorList>
    </citation>
    <scope>NUCLEOTIDE SEQUENCE [LARGE SCALE GENOMIC DNA]</scope>
    <source>
        <tissue evidence="1">Muscle</tissue>
    </source>
</reference>
<evidence type="ECO:0000313" key="1">
    <source>
        <dbReference type="EMBL" id="MPC90075.1"/>
    </source>
</evidence>
<proteinExistence type="predicted"/>
<dbReference type="AlphaFoldDB" id="A0A5B7J5M0"/>
<keyword evidence="2" id="KW-1185">Reference proteome</keyword>
<protein>
    <submittedName>
        <fullName evidence="1">Uncharacterized protein</fullName>
    </submittedName>
</protein>
<accession>A0A5B7J5M0</accession>